<dbReference type="Proteomes" id="UP000649799">
    <property type="component" value="Unassembled WGS sequence"/>
</dbReference>
<comment type="caution">
    <text evidence="2">The sequence shown here is derived from an EMBL/GenBank/DDBJ whole genome shotgun (WGS) entry which is preliminary data.</text>
</comment>
<keyword evidence="3" id="KW-1185">Reference proteome</keyword>
<feature type="transmembrane region" description="Helical" evidence="1">
    <location>
        <begin position="590"/>
        <end position="614"/>
    </location>
</feature>
<evidence type="ECO:0000313" key="3">
    <source>
        <dbReference type="Proteomes" id="UP000649799"/>
    </source>
</evidence>
<gene>
    <name evidence="2" type="ORF">G9Q97_16760</name>
</gene>
<dbReference type="RefSeq" id="WP_166148877.1">
    <property type="nucleotide sequence ID" value="NZ_JAANYN010000007.1"/>
</dbReference>
<sequence length="1316" mass="150190">MKFKDLRIWILIFGSMLLIGAYLYQHSKTNQSQLESQGIKAIYLAKHNFIDAFYNYHVQLEGYFKRNFYTWGGGQGQSAAAQMVGLIDRKPKFGIEKIKNLQEDPSQDRQIFAQDGISLAKKDSAFLIKVKGFRFFLDDTTRSGDLPELNNILLAEKIGEVLGQTFERNSLVGRGFEVDHSVPVYSLMENNIQSLFFDRLFVLDSTGAAIYPNEVAGLPVIDTDSLKGKLNVGERELTISISGDEYQGFLSPAVIGNQVFYLLGTKEKSQFESVALKINFKVLSTFLTLLLLIFVSIPIISIFNLGDGDVLTKKRVLGLGLSLIVVMVILGFFSFSLVQNYRSHIPSDQYVRDLKFSFSEQIDSLKSSLDRFRIHLERGSIGSDTVIQSLNRKNNVNEFLEFDLRGNIQTMLIPDTTAVDGSIDFGDFPFVSIANRDYVQALPESTEKHFISAHFSKSTGNLEGVISKRAGSLGYALTFSLDSLSPKISQNQRFFIFKPDGKVLLKSQKVNIPINYLQEGVGEQKWQEIRTLMGNNQNAAYEHVWKTPIYVNGHEYEALLSRIPSGQFVAENWVLYLEDKNLQHTLHSLASLEAITVFLPYLLVLVLLGLLTLITNKSSIYLAFEDFSFAWYSPSPAKRTKFIWLNVILFFDLILFVGVYLFLPLSIFNIYLWSALFAIQSGTCNFLMLSTSGTGAQKKNINGFLIMVTLLWLILAYLLVFLSRGSIEPFYFSLSILVLILMGSLQVLCHYLSNTGKFPRLAPDMWSPDSKIGKVHRWLNDFWNKLTGVHVDKRVYALNFLLWLLIIGFLPGYFIHRQIFNQEKFIWDQISSEEEREVQGNSITDAFYLELIGIHEEFRRTNFGRFSNQDDELIRDFIAPPHEVLVKAFKRPPNFVLGEFFKKGFFGEILKSNLLLLLPLFLVLIWLFHMIMRLGNKIYLIDYHFAYGSSSLPHAARKQKYSFIIGVDALRSRAWICHEFGLTSEELLFINAGEDSLEMPAPEPHHKGVVLENLHCLGNAEGVLQAILTFRKKYSGKSHCFFVTSGKPLQEILRADTPKQQRLMITEVFSEYLFQYVPLDFQNEAITLPYIELEWELLDMDERKHFKHRAESVLFNDPKTLELATEIAYGPNAHAMASLITEELSRDPLEQPLSLERYEKCILSIQRYNKAYFLNIWAELSLKERKMVYNYATEGFINFFNRETMTALIQKGIIKMNTGRDGLVLFSKSFRNFVCLFVSEEDLSRFKQDERKSGNAKMIQAAVFSFVLICIALISFYDPNILNETSAYISGILGLVGTVYSILAKGFTKVPDLDNS</sequence>
<dbReference type="EMBL" id="JAANYN010000007">
    <property type="protein sequence ID" value="NHE58462.1"/>
    <property type="molecule type" value="Genomic_DNA"/>
</dbReference>
<organism evidence="2 3">
    <name type="scientific">Cyclobacterium plantarum</name>
    <dbReference type="NCBI Taxonomy" id="2716263"/>
    <lineage>
        <taxon>Bacteria</taxon>
        <taxon>Pseudomonadati</taxon>
        <taxon>Bacteroidota</taxon>
        <taxon>Cytophagia</taxon>
        <taxon>Cytophagales</taxon>
        <taxon>Cyclobacteriaceae</taxon>
        <taxon>Cyclobacterium</taxon>
    </lineage>
</organism>
<feature type="transmembrane region" description="Helical" evidence="1">
    <location>
        <begin position="642"/>
        <end position="663"/>
    </location>
</feature>
<feature type="transmembrane region" description="Helical" evidence="1">
    <location>
        <begin position="1258"/>
        <end position="1276"/>
    </location>
</feature>
<feature type="transmembrane region" description="Helical" evidence="1">
    <location>
        <begin position="795"/>
        <end position="815"/>
    </location>
</feature>
<feature type="transmembrane region" description="Helical" evidence="1">
    <location>
        <begin position="730"/>
        <end position="753"/>
    </location>
</feature>
<feature type="transmembrane region" description="Helical" evidence="1">
    <location>
        <begin position="6"/>
        <end position="24"/>
    </location>
</feature>
<feature type="transmembrane region" description="Helical" evidence="1">
    <location>
        <begin position="1288"/>
        <end position="1307"/>
    </location>
</feature>
<keyword evidence="1" id="KW-1133">Transmembrane helix</keyword>
<feature type="transmembrane region" description="Helical" evidence="1">
    <location>
        <begin position="286"/>
        <end position="305"/>
    </location>
</feature>
<keyword evidence="1" id="KW-0472">Membrane</keyword>
<feature type="transmembrane region" description="Helical" evidence="1">
    <location>
        <begin position="701"/>
        <end position="723"/>
    </location>
</feature>
<keyword evidence="1" id="KW-0812">Transmembrane</keyword>
<feature type="transmembrane region" description="Helical" evidence="1">
    <location>
        <begin position="670"/>
        <end position="689"/>
    </location>
</feature>
<accession>A0ABX0HE63</accession>
<evidence type="ECO:0000313" key="2">
    <source>
        <dbReference type="EMBL" id="NHE58462.1"/>
    </source>
</evidence>
<protein>
    <submittedName>
        <fullName evidence="2">Uncharacterized protein</fullName>
    </submittedName>
</protein>
<feature type="transmembrane region" description="Helical" evidence="1">
    <location>
        <begin position="317"/>
        <end position="338"/>
    </location>
</feature>
<evidence type="ECO:0000256" key="1">
    <source>
        <dbReference type="SAM" id="Phobius"/>
    </source>
</evidence>
<name>A0ABX0HE63_9BACT</name>
<reference evidence="2 3" key="1">
    <citation type="submission" date="2020-03" db="EMBL/GenBank/DDBJ databases">
        <title>Cyclobacterium plantarum sp. nov., a marine bacterium isolated from a coastal-marine wetland.</title>
        <authorList>
            <person name="Sanchez-Porro C."/>
            <person name="Ventosa A."/>
            <person name="Amoozegar M."/>
        </authorList>
    </citation>
    <scope>NUCLEOTIDE SEQUENCE [LARGE SCALE GENOMIC DNA]</scope>
    <source>
        <strain evidence="2 3">GBPx2</strain>
    </source>
</reference>
<proteinExistence type="predicted"/>
<feature type="transmembrane region" description="Helical" evidence="1">
    <location>
        <begin position="912"/>
        <end position="932"/>
    </location>
</feature>